<dbReference type="EMBL" id="CP002801">
    <property type="protein sequence ID" value="AEH09310.1"/>
    <property type="molecule type" value="Genomic_DNA"/>
</dbReference>
<name>F8AVY9_9ACTN</name>
<sequence length="77" mass="7911">MDGEPFGSGSVGDDNNSFGDDNNAAGNRLASATTHTDHDRCPSTRVAVREDTDGYMISTPGLGGLARAHGDTVSDSL</sequence>
<dbReference type="STRING" id="656024.FsymDg_1870"/>
<dbReference type="HOGENOM" id="CLU_2632879_0_0_11"/>
<dbReference type="KEGG" id="fsy:FsymDg_1870"/>
<evidence type="ECO:0000313" key="3">
    <source>
        <dbReference type="Proteomes" id="UP000001549"/>
    </source>
</evidence>
<feature type="region of interest" description="Disordered" evidence="1">
    <location>
        <begin position="1"/>
        <end position="77"/>
    </location>
</feature>
<protein>
    <submittedName>
        <fullName evidence="2">Uncharacterized protein</fullName>
    </submittedName>
</protein>
<dbReference type="AlphaFoldDB" id="F8AVY9"/>
<accession>F8AVY9</accession>
<evidence type="ECO:0000313" key="2">
    <source>
        <dbReference type="EMBL" id="AEH09310.1"/>
    </source>
</evidence>
<dbReference type="Proteomes" id="UP000001549">
    <property type="component" value="Chromosome"/>
</dbReference>
<reference evidence="2 3" key="1">
    <citation type="submission" date="2011-05" db="EMBL/GenBank/DDBJ databases">
        <title>Complete sequence of chromosome of Frankia symbiont of Datisca glomerata.</title>
        <authorList>
            <consortium name="US DOE Joint Genome Institute"/>
            <person name="Lucas S."/>
            <person name="Han J."/>
            <person name="Lapidus A."/>
            <person name="Cheng J.-F."/>
            <person name="Goodwin L."/>
            <person name="Pitluck S."/>
            <person name="Peters L."/>
            <person name="Mikhailova N."/>
            <person name="Chertkov O."/>
            <person name="Teshima H."/>
            <person name="Han C."/>
            <person name="Tapia R."/>
            <person name="Land M."/>
            <person name="Hauser L."/>
            <person name="Kyrpides N."/>
            <person name="Ivanova N."/>
            <person name="Pagani I."/>
            <person name="Berry A."/>
            <person name="Pawlowski K."/>
            <person name="Persson T."/>
            <person name="Vanden Heuvel B."/>
            <person name="Benson D."/>
            <person name="Woyke T."/>
        </authorList>
    </citation>
    <scope>NUCLEOTIDE SEQUENCE [LARGE SCALE GENOMIC DNA]</scope>
    <source>
        <strain evidence="3">4085684</strain>
    </source>
</reference>
<evidence type="ECO:0000256" key="1">
    <source>
        <dbReference type="SAM" id="MobiDB-lite"/>
    </source>
</evidence>
<proteinExistence type="predicted"/>
<organism evidence="2 3">
    <name type="scientific">Candidatus Protofrankia datiscae</name>
    <dbReference type="NCBI Taxonomy" id="2716812"/>
    <lineage>
        <taxon>Bacteria</taxon>
        <taxon>Bacillati</taxon>
        <taxon>Actinomycetota</taxon>
        <taxon>Actinomycetes</taxon>
        <taxon>Frankiales</taxon>
        <taxon>Frankiaceae</taxon>
        <taxon>Protofrankia</taxon>
    </lineage>
</organism>
<keyword evidence="3" id="KW-1185">Reference proteome</keyword>
<feature type="compositionally biased region" description="Basic and acidic residues" evidence="1">
    <location>
        <begin position="68"/>
        <end position="77"/>
    </location>
</feature>
<gene>
    <name evidence="2" type="ordered locus">FsymDg_1870</name>
</gene>
<feature type="compositionally biased region" description="Basic and acidic residues" evidence="1">
    <location>
        <begin position="35"/>
        <end position="52"/>
    </location>
</feature>
<feature type="compositionally biased region" description="Low complexity" evidence="1">
    <location>
        <begin position="7"/>
        <end position="27"/>
    </location>
</feature>